<dbReference type="RefSeq" id="WP_062143783.1">
    <property type="nucleotide sequence ID" value="NZ_CP013002.1"/>
</dbReference>
<evidence type="ECO:0000259" key="4">
    <source>
        <dbReference type="PROSITE" id="PS50042"/>
    </source>
</evidence>
<dbReference type="SUPFAM" id="SSF46785">
    <property type="entry name" value="Winged helix' DNA-binding domain"/>
    <property type="match status" value="1"/>
</dbReference>
<evidence type="ECO:0000313" key="7">
    <source>
        <dbReference type="Proteomes" id="UP000056905"/>
    </source>
</evidence>
<dbReference type="STRING" id="69395.AQ619_02480"/>
<dbReference type="PANTHER" id="PTHR24567:SF75">
    <property type="entry name" value="FUMARATE AND NITRATE REDUCTION REGULATORY PROTEIN"/>
    <property type="match status" value="1"/>
</dbReference>
<evidence type="ECO:0000259" key="5">
    <source>
        <dbReference type="PROSITE" id="PS51063"/>
    </source>
</evidence>
<dbReference type="InterPro" id="IPR000595">
    <property type="entry name" value="cNMP-bd_dom"/>
</dbReference>
<dbReference type="Gene3D" id="1.10.10.10">
    <property type="entry name" value="Winged helix-like DNA-binding domain superfamily/Winged helix DNA-binding domain"/>
    <property type="match status" value="1"/>
</dbReference>
<name>A0A0P0NXG5_9CAUL</name>
<keyword evidence="3" id="KW-0804">Transcription</keyword>
<dbReference type="PROSITE" id="PS50042">
    <property type="entry name" value="CNMP_BINDING_3"/>
    <property type="match status" value="1"/>
</dbReference>
<feature type="domain" description="Cyclic nucleotide-binding" evidence="4">
    <location>
        <begin position="36"/>
        <end position="84"/>
    </location>
</feature>
<dbReference type="KEGG" id="chq:AQ619_02480"/>
<accession>A0A0P0NXG5</accession>
<gene>
    <name evidence="6" type="ORF">AQ619_02480</name>
</gene>
<organism evidence="6 7">
    <name type="scientific">Caulobacter henricii</name>
    <dbReference type="NCBI Taxonomy" id="69395"/>
    <lineage>
        <taxon>Bacteria</taxon>
        <taxon>Pseudomonadati</taxon>
        <taxon>Pseudomonadota</taxon>
        <taxon>Alphaproteobacteria</taxon>
        <taxon>Caulobacterales</taxon>
        <taxon>Caulobacteraceae</taxon>
        <taxon>Caulobacter</taxon>
    </lineage>
</organism>
<dbReference type="CDD" id="cd00038">
    <property type="entry name" value="CAP_ED"/>
    <property type="match status" value="1"/>
</dbReference>
<keyword evidence="1" id="KW-0805">Transcription regulation</keyword>
<dbReference type="CDD" id="cd00092">
    <property type="entry name" value="HTH_CRP"/>
    <property type="match status" value="1"/>
</dbReference>
<dbReference type="SUPFAM" id="SSF51206">
    <property type="entry name" value="cAMP-binding domain-like"/>
    <property type="match status" value="1"/>
</dbReference>
<dbReference type="InterPro" id="IPR012318">
    <property type="entry name" value="HTH_CRP"/>
</dbReference>
<dbReference type="Pfam" id="PF00027">
    <property type="entry name" value="cNMP_binding"/>
    <property type="match status" value="1"/>
</dbReference>
<evidence type="ECO:0000256" key="3">
    <source>
        <dbReference type="ARBA" id="ARBA00023163"/>
    </source>
</evidence>
<dbReference type="Proteomes" id="UP000056905">
    <property type="component" value="Chromosome"/>
</dbReference>
<dbReference type="EMBL" id="CP013002">
    <property type="protein sequence ID" value="ALL12319.1"/>
    <property type="molecule type" value="Genomic_DNA"/>
</dbReference>
<dbReference type="SMART" id="SM00100">
    <property type="entry name" value="cNMP"/>
    <property type="match status" value="1"/>
</dbReference>
<dbReference type="PROSITE" id="PS51063">
    <property type="entry name" value="HTH_CRP_2"/>
    <property type="match status" value="1"/>
</dbReference>
<reference evidence="6 7" key="1">
    <citation type="submission" date="2015-10" db="EMBL/GenBank/DDBJ databases">
        <title>Conservation of the essential genome among Caulobacter and Brevundimonas species.</title>
        <authorList>
            <person name="Scott D."/>
            <person name="Ely B."/>
        </authorList>
    </citation>
    <scope>NUCLEOTIDE SEQUENCE [LARGE SCALE GENOMIC DNA]</scope>
    <source>
        <strain evidence="6 7">CB4</strain>
    </source>
</reference>
<dbReference type="SMART" id="SM00419">
    <property type="entry name" value="HTH_CRP"/>
    <property type="match status" value="1"/>
</dbReference>
<dbReference type="Pfam" id="PF00325">
    <property type="entry name" value="Crp"/>
    <property type="match status" value="1"/>
</dbReference>
<dbReference type="PANTHER" id="PTHR24567">
    <property type="entry name" value="CRP FAMILY TRANSCRIPTIONAL REGULATORY PROTEIN"/>
    <property type="match status" value="1"/>
</dbReference>
<dbReference type="InterPro" id="IPR018490">
    <property type="entry name" value="cNMP-bd_dom_sf"/>
</dbReference>
<dbReference type="InterPro" id="IPR036388">
    <property type="entry name" value="WH-like_DNA-bd_sf"/>
</dbReference>
<protein>
    <submittedName>
        <fullName evidence="6">Crp/Fnr family transcriptional regulator</fullName>
    </submittedName>
</protein>
<sequence length="223" mass="24380">MSMPAFLRDRAEAAAPVAQMIPTDEVFSAIGVSMSFSAGEEIYAQDDESDMVYQVQRGAVRASRLLGDGRRQIAGFYYAGDLFGLEAGPTHRASAEALCDSKILVTKRSSLKHYGEAGERLERLIWRATGQELGRAQDHMMLLARKSAYERVAGFLADVAKRQGSAWNELAMSRQDIADHLGLTIETVSRMVTQLQADGLVALEGCRRFRVAAPVRLADLVAA</sequence>
<keyword evidence="7" id="KW-1185">Reference proteome</keyword>
<evidence type="ECO:0000256" key="2">
    <source>
        <dbReference type="ARBA" id="ARBA00023125"/>
    </source>
</evidence>
<keyword evidence="2" id="KW-0238">DNA-binding</keyword>
<dbReference type="PRINTS" id="PR00034">
    <property type="entry name" value="HTHCRP"/>
</dbReference>
<evidence type="ECO:0000256" key="1">
    <source>
        <dbReference type="ARBA" id="ARBA00023015"/>
    </source>
</evidence>
<dbReference type="GO" id="GO:0003700">
    <property type="term" value="F:DNA-binding transcription factor activity"/>
    <property type="evidence" value="ECO:0007669"/>
    <property type="project" value="TreeGrafter"/>
</dbReference>
<dbReference type="Gene3D" id="2.60.120.10">
    <property type="entry name" value="Jelly Rolls"/>
    <property type="match status" value="1"/>
</dbReference>
<dbReference type="GO" id="GO:0003677">
    <property type="term" value="F:DNA binding"/>
    <property type="evidence" value="ECO:0007669"/>
    <property type="project" value="UniProtKB-KW"/>
</dbReference>
<dbReference type="InterPro" id="IPR014710">
    <property type="entry name" value="RmlC-like_jellyroll"/>
</dbReference>
<feature type="domain" description="HTH crp-type" evidence="5">
    <location>
        <begin position="146"/>
        <end position="215"/>
    </location>
</feature>
<dbReference type="AlphaFoldDB" id="A0A0P0NXG5"/>
<dbReference type="GO" id="GO:0005829">
    <property type="term" value="C:cytosol"/>
    <property type="evidence" value="ECO:0007669"/>
    <property type="project" value="TreeGrafter"/>
</dbReference>
<dbReference type="InterPro" id="IPR050397">
    <property type="entry name" value="Env_Response_Regulators"/>
</dbReference>
<dbReference type="InterPro" id="IPR036390">
    <property type="entry name" value="WH_DNA-bd_sf"/>
</dbReference>
<proteinExistence type="predicted"/>
<dbReference type="OrthoDB" id="7584044at2"/>
<evidence type="ECO:0000313" key="6">
    <source>
        <dbReference type="EMBL" id="ALL12319.1"/>
    </source>
</evidence>